<evidence type="ECO:0000256" key="2">
    <source>
        <dbReference type="SAM" id="SignalP"/>
    </source>
</evidence>
<dbReference type="Pfam" id="PF00722">
    <property type="entry name" value="Glyco_hydro_16"/>
    <property type="match status" value="1"/>
</dbReference>
<dbReference type="Proteomes" id="UP001431199">
    <property type="component" value="Unassembled WGS sequence"/>
</dbReference>
<dbReference type="Gene3D" id="2.60.40.10">
    <property type="entry name" value="Immunoglobulins"/>
    <property type="match status" value="1"/>
</dbReference>
<feature type="domain" description="GH16" evidence="4">
    <location>
        <begin position="190"/>
        <end position="453"/>
    </location>
</feature>
<dbReference type="InterPro" id="IPR008964">
    <property type="entry name" value="Invasin/intimin_cell_adhesion"/>
</dbReference>
<dbReference type="SUPFAM" id="SSF49265">
    <property type="entry name" value="Fibronectin type III"/>
    <property type="match status" value="1"/>
</dbReference>
<dbReference type="CDD" id="cd08023">
    <property type="entry name" value="GH16_laminarinase_like"/>
    <property type="match status" value="1"/>
</dbReference>
<dbReference type="SUPFAM" id="SSF49899">
    <property type="entry name" value="Concanavalin A-like lectins/glucanases"/>
    <property type="match status" value="1"/>
</dbReference>
<dbReference type="SMART" id="SM00060">
    <property type="entry name" value="FN3"/>
    <property type="match status" value="1"/>
</dbReference>
<dbReference type="Gene3D" id="2.60.40.1080">
    <property type="match status" value="1"/>
</dbReference>
<feature type="domain" description="Fibronectin type-III" evidence="3">
    <location>
        <begin position="108"/>
        <end position="203"/>
    </location>
</feature>
<comment type="caution">
    <text evidence="5">The sequence shown here is derived from an EMBL/GenBank/DDBJ whole genome shotgun (WGS) entry which is preliminary data.</text>
</comment>
<dbReference type="PROSITE" id="PS50853">
    <property type="entry name" value="FN3"/>
    <property type="match status" value="1"/>
</dbReference>
<evidence type="ECO:0000313" key="5">
    <source>
        <dbReference type="EMBL" id="MCT7399535.1"/>
    </source>
</evidence>
<keyword evidence="6" id="KW-1185">Reference proteome</keyword>
<dbReference type="SUPFAM" id="SSF49373">
    <property type="entry name" value="Invasin/intimin cell-adhesion fragments"/>
    <property type="match status" value="1"/>
</dbReference>
<reference evidence="5" key="1">
    <citation type="submission" date="2022-09" db="EMBL/GenBank/DDBJ databases">
        <title>Eubacterium sp. LFL-14 isolated from human feces.</title>
        <authorList>
            <person name="Liu F."/>
        </authorList>
    </citation>
    <scope>NUCLEOTIDE SEQUENCE</scope>
    <source>
        <strain evidence="5">LFL-14</strain>
    </source>
</reference>
<accession>A0ABT2M1Y0</accession>
<sequence>MKAMKKITSVVLSLLMVVSIIGVMPTQTDAAIKVLTGKKTTISIGESYGIATLAKGVKYSTSNSKVASVNSKGSVKGKKAGIAKIKLSSSAGTATVKVTVTPTKVKGVKASIASSTETASNVTVSWKKVKGATGYYIYKSTNKNKGFKKVATVKKGKKTKTTIKNVAGGATYYYKVKAYAKAGKKAIASSEYSNVASVKTWKLTWSDEFNGTSLDLNSWKYETGANGWGNEEFQDYTEGKNIKFENGCLVIIPRMEYDLVAKKPVYCSSTRINTKGKREFTYGRMEIRAKASKAKGTWSAGWMLGANNDTKTWPLCGEIDILEAMNGGVPQTIHCPYFNNQSTSHGNKNYDTGLTQATAAADFHTYTAEWNENSITFMVDGRVVGVYDPSKFSASIFNEAWVFDHSFFFILNCAIGGNAAGTVTTNGWTLTGTNGNIQTYEDYYYVDYVRVYQ</sequence>
<keyword evidence="2" id="KW-0732">Signal</keyword>
<evidence type="ECO:0000313" key="6">
    <source>
        <dbReference type="Proteomes" id="UP001431199"/>
    </source>
</evidence>
<dbReference type="EMBL" id="JAODBU010000010">
    <property type="protein sequence ID" value="MCT7399535.1"/>
    <property type="molecule type" value="Genomic_DNA"/>
</dbReference>
<dbReference type="InterPro" id="IPR050546">
    <property type="entry name" value="Glycosyl_Hydrlase_16"/>
</dbReference>
<dbReference type="InterPro" id="IPR013783">
    <property type="entry name" value="Ig-like_fold"/>
</dbReference>
<feature type="signal peptide" evidence="2">
    <location>
        <begin position="1"/>
        <end position="30"/>
    </location>
</feature>
<proteinExistence type="inferred from homology"/>
<evidence type="ECO:0000259" key="3">
    <source>
        <dbReference type="PROSITE" id="PS50853"/>
    </source>
</evidence>
<dbReference type="InterPro" id="IPR003961">
    <property type="entry name" value="FN3_dom"/>
</dbReference>
<dbReference type="InterPro" id="IPR036116">
    <property type="entry name" value="FN3_sf"/>
</dbReference>
<evidence type="ECO:0000259" key="4">
    <source>
        <dbReference type="PROSITE" id="PS51762"/>
    </source>
</evidence>
<evidence type="ECO:0000256" key="1">
    <source>
        <dbReference type="ARBA" id="ARBA00006865"/>
    </source>
</evidence>
<organism evidence="5 6">
    <name type="scientific">Eubacterium album</name>
    <dbReference type="NCBI Taxonomy" id="2978477"/>
    <lineage>
        <taxon>Bacteria</taxon>
        <taxon>Bacillati</taxon>
        <taxon>Bacillota</taxon>
        <taxon>Clostridia</taxon>
        <taxon>Eubacteriales</taxon>
        <taxon>Eubacteriaceae</taxon>
        <taxon>Eubacterium</taxon>
    </lineage>
</organism>
<gene>
    <name evidence="5" type="ORF">N5B56_10635</name>
</gene>
<comment type="similarity">
    <text evidence="1">Belongs to the glycosyl hydrolase 16 family.</text>
</comment>
<dbReference type="InterPro" id="IPR013320">
    <property type="entry name" value="ConA-like_dom_sf"/>
</dbReference>
<name>A0ABT2M1Y0_9FIRM</name>
<dbReference type="RefSeq" id="WP_147586648.1">
    <property type="nucleotide sequence ID" value="NZ_JAODBU010000010.1"/>
</dbReference>
<dbReference type="InterPro" id="IPR000757">
    <property type="entry name" value="Beta-glucanase-like"/>
</dbReference>
<feature type="chain" id="PRO_5046821190" evidence="2">
    <location>
        <begin position="31"/>
        <end position="453"/>
    </location>
</feature>
<dbReference type="PROSITE" id="PS51762">
    <property type="entry name" value="GH16_2"/>
    <property type="match status" value="1"/>
</dbReference>
<dbReference type="PANTHER" id="PTHR10963">
    <property type="entry name" value="GLYCOSYL HYDROLASE-RELATED"/>
    <property type="match status" value="1"/>
</dbReference>
<dbReference type="Gene3D" id="2.60.120.200">
    <property type="match status" value="1"/>
</dbReference>
<dbReference type="InterPro" id="IPR003343">
    <property type="entry name" value="Big_2"/>
</dbReference>
<dbReference type="Pfam" id="PF02368">
    <property type="entry name" value="Big_2"/>
    <property type="match status" value="1"/>
</dbReference>
<dbReference type="PANTHER" id="PTHR10963:SF55">
    <property type="entry name" value="GLYCOSIDE HYDROLASE FAMILY 16 PROTEIN"/>
    <property type="match status" value="1"/>
</dbReference>
<protein>
    <submittedName>
        <fullName evidence="5">Family 16 glycosylhydrolase</fullName>
    </submittedName>
</protein>